<dbReference type="PANTHER" id="PTHR38776">
    <property type="entry name" value="MLTA-INTERACTING PROTEIN-RELATED"/>
    <property type="match status" value="1"/>
</dbReference>
<evidence type="ECO:0000313" key="8">
    <source>
        <dbReference type="EMBL" id="QXL89418.1"/>
    </source>
</evidence>
<dbReference type="GO" id="GO:0009279">
    <property type="term" value="C:cell outer membrane"/>
    <property type="evidence" value="ECO:0007669"/>
    <property type="project" value="UniProtKB-SubCell"/>
</dbReference>
<keyword evidence="5" id="KW-0998">Cell outer membrane</keyword>
<evidence type="ECO:0000313" key="9">
    <source>
        <dbReference type="Proteomes" id="UP000693972"/>
    </source>
</evidence>
<evidence type="ECO:0000256" key="1">
    <source>
        <dbReference type="ARBA" id="ARBA00004442"/>
    </source>
</evidence>
<keyword evidence="9" id="KW-1185">Reference proteome</keyword>
<dbReference type="Pfam" id="PF06629">
    <property type="entry name" value="MipA"/>
    <property type="match status" value="1"/>
</dbReference>
<proteinExistence type="inferred from homology"/>
<evidence type="ECO:0000256" key="5">
    <source>
        <dbReference type="ARBA" id="ARBA00023237"/>
    </source>
</evidence>
<feature type="signal peptide" evidence="6">
    <location>
        <begin position="1"/>
        <end position="24"/>
    </location>
</feature>
<dbReference type="RefSeq" id="WP_257892458.1">
    <property type="nucleotide sequence ID" value="NZ_JAIMBW010000001.1"/>
</dbReference>
<evidence type="ECO:0000256" key="4">
    <source>
        <dbReference type="ARBA" id="ARBA00023136"/>
    </source>
</evidence>
<accession>A0A975TXA5</accession>
<dbReference type="PANTHER" id="PTHR38776:SF1">
    <property type="entry name" value="MLTA-INTERACTING PROTEIN-RELATED"/>
    <property type="match status" value="1"/>
</dbReference>
<gene>
    <name evidence="7" type="ORF">KUL25_07890</name>
    <name evidence="8" type="ORF">KUL25_07895</name>
</gene>
<dbReference type="EMBL" id="CP078073">
    <property type="protein sequence ID" value="QXL89418.1"/>
    <property type="molecule type" value="Genomic_DNA"/>
</dbReference>
<dbReference type="AlphaFoldDB" id="A0A975TXA5"/>
<sequence length="262" mass="27402">MNAVNKVGSVAAGLAAALCLGAGAAPTAVQAQSFGISGEIGFGARVRQQYFGAEGYGVSPRGRGSLESLTFGPISSGEPGVARDPEGFGVRGAVRLVPGRSASDFSELAGLKDVPFSLELGMGVAYEMENARVFVDVRNGVIGHGAWVSEIGGDVIYRPTDRMTISAGPRLFFGSDDYANTYFGVTAAEAGASAFSAFDASGGLLSSGFEVRVDQRLNDDWSIRGELEYSRFLNDAGASPIIQEADHAIFNLTLARRFSFGF</sequence>
<evidence type="ECO:0000256" key="3">
    <source>
        <dbReference type="ARBA" id="ARBA00022729"/>
    </source>
</evidence>
<reference evidence="8 9" key="1">
    <citation type="submission" date="2021-07" db="EMBL/GenBank/DDBJ databases">
        <title>Karlodiniumbacter phycospheric gen. nov., sp. nov., a phycosphere bacterium isolated from karlodinium veneficum.</title>
        <authorList>
            <person name="Peng Y."/>
            <person name="Jiang L."/>
            <person name="Lee J."/>
        </authorList>
    </citation>
    <scope>NUCLEOTIDE SEQUENCE</scope>
    <source>
        <strain evidence="8 9">N5</strain>
    </source>
</reference>
<feature type="chain" id="PRO_5037653651" evidence="6">
    <location>
        <begin position="25"/>
        <end position="262"/>
    </location>
</feature>
<dbReference type="InterPro" id="IPR010583">
    <property type="entry name" value="MipA"/>
</dbReference>
<evidence type="ECO:0000256" key="2">
    <source>
        <dbReference type="ARBA" id="ARBA00005722"/>
    </source>
</evidence>
<name>A0A975TXA5_9RHOB</name>
<protein>
    <submittedName>
        <fullName evidence="8">MipA/OmpV family protein</fullName>
    </submittedName>
</protein>
<dbReference type="EMBL" id="JAIMBW010000001">
    <property type="protein sequence ID" value="MBY4892683.1"/>
    <property type="molecule type" value="Genomic_DNA"/>
</dbReference>
<organism evidence="8">
    <name type="scientific">Gymnodinialimonas phycosphaerae</name>
    <dbReference type="NCBI Taxonomy" id="2841589"/>
    <lineage>
        <taxon>Bacteria</taxon>
        <taxon>Pseudomonadati</taxon>
        <taxon>Pseudomonadota</taxon>
        <taxon>Alphaproteobacteria</taxon>
        <taxon>Rhodobacterales</taxon>
        <taxon>Paracoccaceae</taxon>
        <taxon>Gymnodinialimonas</taxon>
    </lineage>
</organism>
<dbReference type="Proteomes" id="UP000693972">
    <property type="component" value="Unassembled WGS sequence"/>
</dbReference>
<evidence type="ECO:0000256" key="6">
    <source>
        <dbReference type="SAM" id="SignalP"/>
    </source>
</evidence>
<keyword evidence="4" id="KW-0472">Membrane</keyword>
<comment type="similarity">
    <text evidence="2">Belongs to the MipA/OmpV family.</text>
</comment>
<evidence type="ECO:0000313" key="7">
    <source>
        <dbReference type="EMBL" id="MBY4892683.1"/>
    </source>
</evidence>
<comment type="subcellular location">
    <subcellularLocation>
        <location evidence="1">Cell outer membrane</location>
    </subcellularLocation>
</comment>
<keyword evidence="3 6" id="KW-0732">Signal</keyword>